<evidence type="ECO:0000256" key="1">
    <source>
        <dbReference type="SAM" id="MobiDB-lite"/>
    </source>
</evidence>
<name>A0A9D4F1P8_DREPO</name>
<evidence type="ECO:0000313" key="2">
    <source>
        <dbReference type="EMBL" id="KAH3789418.1"/>
    </source>
</evidence>
<accession>A0A9D4F1P8</accession>
<comment type="caution">
    <text evidence="2">The sequence shown here is derived from an EMBL/GenBank/DDBJ whole genome shotgun (WGS) entry which is preliminary data.</text>
</comment>
<dbReference type="Proteomes" id="UP000828390">
    <property type="component" value="Unassembled WGS sequence"/>
</dbReference>
<feature type="compositionally biased region" description="Polar residues" evidence="1">
    <location>
        <begin position="1"/>
        <end position="20"/>
    </location>
</feature>
<keyword evidence="3" id="KW-1185">Reference proteome</keyword>
<reference evidence="2" key="1">
    <citation type="journal article" date="2019" name="bioRxiv">
        <title>The Genome of the Zebra Mussel, Dreissena polymorpha: A Resource for Invasive Species Research.</title>
        <authorList>
            <person name="McCartney M.A."/>
            <person name="Auch B."/>
            <person name="Kono T."/>
            <person name="Mallez S."/>
            <person name="Zhang Y."/>
            <person name="Obille A."/>
            <person name="Becker A."/>
            <person name="Abrahante J.E."/>
            <person name="Garbe J."/>
            <person name="Badalamenti J.P."/>
            <person name="Herman A."/>
            <person name="Mangelson H."/>
            <person name="Liachko I."/>
            <person name="Sullivan S."/>
            <person name="Sone E.D."/>
            <person name="Koren S."/>
            <person name="Silverstein K.A.T."/>
            <person name="Beckman K.B."/>
            <person name="Gohl D.M."/>
        </authorList>
    </citation>
    <scope>NUCLEOTIDE SEQUENCE</scope>
    <source>
        <strain evidence="2">Duluth1</strain>
        <tissue evidence="2">Whole animal</tissue>
    </source>
</reference>
<dbReference type="AlphaFoldDB" id="A0A9D4F1P8"/>
<reference evidence="2" key="2">
    <citation type="submission" date="2020-11" db="EMBL/GenBank/DDBJ databases">
        <authorList>
            <person name="McCartney M.A."/>
            <person name="Auch B."/>
            <person name="Kono T."/>
            <person name="Mallez S."/>
            <person name="Becker A."/>
            <person name="Gohl D.M."/>
            <person name="Silverstein K.A.T."/>
            <person name="Koren S."/>
            <person name="Bechman K.B."/>
            <person name="Herman A."/>
            <person name="Abrahante J.E."/>
            <person name="Garbe J."/>
        </authorList>
    </citation>
    <scope>NUCLEOTIDE SEQUENCE</scope>
    <source>
        <strain evidence="2">Duluth1</strain>
        <tissue evidence="2">Whole animal</tissue>
    </source>
</reference>
<gene>
    <name evidence="2" type="ORF">DPMN_167597</name>
</gene>
<sequence>MTSSAGTSEFVTSQVTSETNGGVDLTTGAAENSSDLHNSTSDSSSRAKGS</sequence>
<proteinExistence type="predicted"/>
<organism evidence="2 3">
    <name type="scientific">Dreissena polymorpha</name>
    <name type="common">Zebra mussel</name>
    <name type="synonym">Mytilus polymorpha</name>
    <dbReference type="NCBI Taxonomy" id="45954"/>
    <lineage>
        <taxon>Eukaryota</taxon>
        <taxon>Metazoa</taxon>
        <taxon>Spiralia</taxon>
        <taxon>Lophotrochozoa</taxon>
        <taxon>Mollusca</taxon>
        <taxon>Bivalvia</taxon>
        <taxon>Autobranchia</taxon>
        <taxon>Heteroconchia</taxon>
        <taxon>Euheterodonta</taxon>
        <taxon>Imparidentia</taxon>
        <taxon>Neoheterodontei</taxon>
        <taxon>Myida</taxon>
        <taxon>Dreissenoidea</taxon>
        <taxon>Dreissenidae</taxon>
        <taxon>Dreissena</taxon>
    </lineage>
</organism>
<dbReference type="EMBL" id="JAIWYP010000008">
    <property type="protein sequence ID" value="KAH3789418.1"/>
    <property type="molecule type" value="Genomic_DNA"/>
</dbReference>
<feature type="compositionally biased region" description="Low complexity" evidence="1">
    <location>
        <begin position="32"/>
        <end position="44"/>
    </location>
</feature>
<feature type="region of interest" description="Disordered" evidence="1">
    <location>
        <begin position="1"/>
        <end position="50"/>
    </location>
</feature>
<evidence type="ECO:0000313" key="3">
    <source>
        <dbReference type="Proteomes" id="UP000828390"/>
    </source>
</evidence>
<protein>
    <submittedName>
        <fullName evidence="2">Uncharacterized protein</fullName>
    </submittedName>
</protein>